<dbReference type="AlphaFoldDB" id="A0A556M9P5"/>
<dbReference type="EMBL" id="VLPK01000006">
    <property type="protein sequence ID" value="TSJ36576.1"/>
    <property type="molecule type" value="Genomic_DNA"/>
</dbReference>
<dbReference type="RefSeq" id="WP_144250543.1">
    <property type="nucleotide sequence ID" value="NZ_VLPK01000006.1"/>
</dbReference>
<keyword evidence="4" id="KW-1185">Reference proteome</keyword>
<dbReference type="SUPFAM" id="SSF53474">
    <property type="entry name" value="alpha/beta-Hydrolases"/>
    <property type="match status" value="1"/>
</dbReference>
<proteinExistence type="predicted"/>
<name>A0A556M9P5_9SPHI</name>
<accession>A0A556M9P5</accession>
<evidence type="ECO:0000313" key="4">
    <source>
        <dbReference type="Proteomes" id="UP000318733"/>
    </source>
</evidence>
<dbReference type="Proteomes" id="UP000318733">
    <property type="component" value="Unassembled WGS sequence"/>
</dbReference>
<feature type="domain" description="Peptidase S9 prolyl oligopeptidase catalytic" evidence="2">
    <location>
        <begin position="702"/>
        <end position="882"/>
    </location>
</feature>
<dbReference type="InterPro" id="IPR001375">
    <property type="entry name" value="Peptidase_S9_cat"/>
</dbReference>
<dbReference type="OrthoDB" id="9812921at2"/>
<dbReference type="SUPFAM" id="SSF82171">
    <property type="entry name" value="DPP6 N-terminal domain-like"/>
    <property type="match status" value="1"/>
</dbReference>
<dbReference type="GO" id="GO:0004252">
    <property type="term" value="F:serine-type endopeptidase activity"/>
    <property type="evidence" value="ECO:0007669"/>
    <property type="project" value="TreeGrafter"/>
</dbReference>
<sequence length="909" mass="104032">MNYLIKVCLYLSLWGFASDALCQSGKVPDIAHKKTLDLESIKKWPEIDNEIISRDGVFIAYNIQNTDGSNELVVKSIATHREIKLGNGKESKFTNDSHFLFFKTTADSIWKVELYSGKLEFVDQGQYLELPGSNSNWVIYKPTKSKGWTIYNAISGKKGEYNTAVECFFSHTGQDVLIYKTGSQENKNADYVLSWLNLENDKEIQIYKGNRLSNVVFDFNDQQLAFISSNGESTYRGNKIWYYKKGTQGAKILIDSVVEDLPHSYVGEKKMFFDKQGKRLFFYSGNRVARKSEDESVKGTMVNVWNYKDEELQSDQLNSIQERSISRKLCLSVIDVENSEKVIQLQQVSDMMLIGLNATEDFALFTANINGDSRENSWRLTARPDIYIVNTKDGSRKLIKSRLRGFDVRFSVGGKYVIWYDNQLNAWFTYNVRTENTVNITSNLKSRIDAENDANALSSISEGIAGWLGNDHLLLIYDRNDIWAIDPEGEKQPINVTNGYGKAHNIRFRRLDFGTNHFNLNDTIILSAFNTKTKQAGFFSVSLGRDNLRKLVMADKGYYFPPRYGSSILGKAQFKPVRATNNNVFLTRIMSGGEYSNLYYTSDFTSFSQLTSLSPQKDYNWYKEQLIHWKLPNGNETSGILYKPEDFDNTKRYPVIFYYYERESDYLNSFITPNLSDGTISIPWLVSHGYIVCVPDIYHYIAGYPSKNAYNAVVSAADYLSKLPWINKNKMALAGHSFGGYETNCILTQTSIFAAAFEAAGICNVIDDYLEPRRKDGMGRIGFYYETGQGRMASSFWENPKRYIDNSPIFEAAKVNTPLLIMHNTNDVAVPWTQGYVWFNALQRLGKEVWMLQYDNEGHVMSDDQNKVDFSQRVMQFFDYYLMGKQAPKWLKYGIPASMKGTDNGLKIN</sequence>
<dbReference type="GO" id="GO:0006508">
    <property type="term" value="P:proteolysis"/>
    <property type="evidence" value="ECO:0007669"/>
    <property type="project" value="InterPro"/>
</dbReference>
<gene>
    <name evidence="3" type="ORF">FO440_22370</name>
</gene>
<evidence type="ECO:0000313" key="3">
    <source>
        <dbReference type="EMBL" id="TSJ36576.1"/>
    </source>
</evidence>
<evidence type="ECO:0000259" key="2">
    <source>
        <dbReference type="Pfam" id="PF00326"/>
    </source>
</evidence>
<protein>
    <submittedName>
        <fullName evidence="3">S9 family peptidase</fullName>
    </submittedName>
</protein>
<evidence type="ECO:0000256" key="1">
    <source>
        <dbReference type="ARBA" id="ARBA00022801"/>
    </source>
</evidence>
<comment type="caution">
    <text evidence="3">The sequence shown here is derived from an EMBL/GenBank/DDBJ whole genome shotgun (WGS) entry which is preliminary data.</text>
</comment>
<dbReference type="Gene3D" id="3.40.50.1820">
    <property type="entry name" value="alpha/beta hydrolase"/>
    <property type="match status" value="1"/>
</dbReference>
<dbReference type="PANTHER" id="PTHR42776:SF27">
    <property type="entry name" value="DIPEPTIDYL PEPTIDASE FAMILY MEMBER 6"/>
    <property type="match status" value="1"/>
</dbReference>
<dbReference type="PANTHER" id="PTHR42776">
    <property type="entry name" value="SERINE PEPTIDASE S9 FAMILY MEMBER"/>
    <property type="match status" value="1"/>
</dbReference>
<keyword evidence="1" id="KW-0378">Hydrolase</keyword>
<organism evidence="3 4">
    <name type="scientific">Mucilaginibacter corticis</name>
    <dbReference type="NCBI Taxonomy" id="2597670"/>
    <lineage>
        <taxon>Bacteria</taxon>
        <taxon>Pseudomonadati</taxon>
        <taxon>Bacteroidota</taxon>
        <taxon>Sphingobacteriia</taxon>
        <taxon>Sphingobacteriales</taxon>
        <taxon>Sphingobacteriaceae</taxon>
        <taxon>Mucilaginibacter</taxon>
    </lineage>
</organism>
<dbReference type="Pfam" id="PF00326">
    <property type="entry name" value="Peptidase_S9"/>
    <property type="match status" value="1"/>
</dbReference>
<reference evidence="3 4" key="1">
    <citation type="submission" date="2019-07" db="EMBL/GenBank/DDBJ databases">
        <authorList>
            <person name="Huq M.A."/>
        </authorList>
    </citation>
    <scope>NUCLEOTIDE SEQUENCE [LARGE SCALE GENOMIC DNA]</scope>
    <source>
        <strain evidence="3 4">MAH-19</strain>
    </source>
</reference>
<dbReference type="InterPro" id="IPR029058">
    <property type="entry name" value="AB_hydrolase_fold"/>
</dbReference>